<name>A0A2T9ZES4_9FUNG</name>
<gene>
    <name evidence="1" type="ORF">BB560_002470</name>
</gene>
<reference evidence="1 2" key="1">
    <citation type="journal article" date="2018" name="MBio">
        <title>Comparative Genomics Reveals the Core Gene Toolbox for the Fungus-Insect Symbiosis.</title>
        <authorList>
            <person name="Wang Y."/>
            <person name="Stata M."/>
            <person name="Wang W."/>
            <person name="Stajich J.E."/>
            <person name="White M.M."/>
            <person name="Moncalvo J.M."/>
        </authorList>
    </citation>
    <scope>NUCLEOTIDE SEQUENCE [LARGE SCALE GENOMIC DNA]</scope>
    <source>
        <strain evidence="1 2">SC-DP-2</strain>
    </source>
</reference>
<accession>A0A2T9ZES4</accession>
<dbReference type="OrthoDB" id="381190at2759"/>
<keyword evidence="2" id="KW-1185">Reference proteome</keyword>
<evidence type="ECO:0000313" key="1">
    <source>
        <dbReference type="EMBL" id="PVV03065.1"/>
    </source>
</evidence>
<sequence>MKLTRFDFGFFNSSTNEILKLHSNLKKTLTNPELEEKIQLYFELLIEFDSLLKRNPSFDSAANFIRLVTSCTLEFKDLEPNFLNKPILLFCLKLASSIHNFYFKFTKNKACEFPSVLSDQELLPLKFVISNYSNSEFAVLKKTIPNSSSEQNKKRSFSKLDSWFSNYEADENFINLGLINAFELVLLQDTSKITNFEELFVSICEFCCLQSNQALSALAQSFLPKVFSLFPNDINFNNLFSLFKESVRIGSLPFETKNSFARYIGFVSCARAGTLSISQYIGFIDYYCDICDSLRSKDWILDEINSHSLEETKGIQKTPDTNNTLFPSFYKQKIADTINSKKPQNFLDDSNTGSTETDIKASYSDKYSPFQDLDDWIQFWPLITSSNQDHTRAIFLHSMARFISHTNSENLNIPSSQFGLALTLLFSSEVQELRTGSM</sequence>
<protein>
    <submittedName>
        <fullName evidence="1">Uncharacterized protein</fullName>
    </submittedName>
</protein>
<dbReference type="Proteomes" id="UP000245609">
    <property type="component" value="Unassembled WGS sequence"/>
</dbReference>
<proteinExistence type="predicted"/>
<dbReference type="EMBL" id="MBFS01000282">
    <property type="protein sequence ID" value="PVV03065.1"/>
    <property type="molecule type" value="Genomic_DNA"/>
</dbReference>
<comment type="caution">
    <text evidence="1">The sequence shown here is derived from an EMBL/GenBank/DDBJ whole genome shotgun (WGS) entry which is preliminary data.</text>
</comment>
<dbReference type="STRING" id="133381.A0A2T9ZES4"/>
<dbReference type="AlphaFoldDB" id="A0A2T9ZES4"/>
<organism evidence="1 2">
    <name type="scientific">Smittium megazygosporum</name>
    <dbReference type="NCBI Taxonomy" id="133381"/>
    <lineage>
        <taxon>Eukaryota</taxon>
        <taxon>Fungi</taxon>
        <taxon>Fungi incertae sedis</taxon>
        <taxon>Zoopagomycota</taxon>
        <taxon>Kickxellomycotina</taxon>
        <taxon>Harpellomycetes</taxon>
        <taxon>Harpellales</taxon>
        <taxon>Legeriomycetaceae</taxon>
        <taxon>Smittium</taxon>
    </lineage>
</organism>
<evidence type="ECO:0000313" key="2">
    <source>
        <dbReference type="Proteomes" id="UP000245609"/>
    </source>
</evidence>